<evidence type="ECO:0000256" key="6">
    <source>
        <dbReference type="ARBA" id="ARBA00022989"/>
    </source>
</evidence>
<feature type="transmembrane region" description="Helical" evidence="8">
    <location>
        <begin position="420"/>
        <end position="439"/>
    </location>
</feature>
<dbReference type="Proteomes" id="UP001189303">
    <property type="component" value="Unassembled WGS sequence"/>
</dbReference>
<dbReference type="PANTHER" id="PTHR32063">
    <property type="match status" value="1"/>
</dbReference>
<dbReference type="GO" id="GO:0005886">
    <property type="term" value="C:plasma membrane"/>
    <property type="evidence" value="ECO:0007669"/>
    <property type="project" value="UniProtKB-SubCell"/>
</dbReference>
<keyword evidence="4" id="KW-1003">Cell membrane</keyword>
<dbReference type="InterPro" id="IPR027463">
    <property type="entry name" value="AcrB_DN_DC_subdom"/>
</dbReference>
<dbReference type="SUPFAM" id="SSF82714">
    <property type="entry name" value="Multidrug efflux transporter AcrB TolC docking domain, DN and DC subdomains"/>
    <property type="match status" value="2"/>
</dbReference>
<dbReference type="GeneID" id="61386794"/>
<dbReference type="Proteomes" id="UP001199322">
    <property type="component" value="Unassembled WGS sequence"/>
</dbReference>
<evidence type="ECO:0000256" key="4">
    <source>
        <dbReference type="ARBA" id="ARBA00022475"/>
    </source>
</evidence>
<dbReference type="EMBL" id="CATWFT010000034">
    <property type="protein sequence ID" value="CAJ0733246.1"/>
    <property type="molecule type" value="Genomic_DNA"/>
</dbReference>
<comment type="similarity">
    <text evidence="2">Belongs to the resistance-nodulation-cell division (RND) (TC 2.A.6) family.</text>
</comment>
<dbReference type="Gene3D" id="3.30.70.1320">
    <property type="entry name" value="Multidrug efflux transporter AcrB pore domain like"/>
    <property type="match status" value="1"/>
</dbReference>
<feature type="transmembrane region" description="Helical" evidence="8">
    <location>
        <begin position="477"/>
        <end position="497"/>
    </location>
</feature>
<evidence type="ECO:0000256" key="7">
    <source>
        <dbReference type="ARBA" id="ARBA00023136"/>
    </source>
</evidence>
<comment type="caution">
    <text evidence="10">The sequence shown here is derived from an EMBL/GenBank/DDBJ whole genome shotgun (WGS) entry which is preliminary data.</text>
</comment>
<proteinExistence type="inferred from homology"/>
<dbReference type="Gene3D" id="3.30.2090.10">
    <property type="entry name" value="Multidrug efflux transporter AcrB TolC docking domain, DN and DC subdomains"/>
    <property type="match status" value="2"/>
</dbReference>
<dbReference type="AlphaFoldDB" id="A0AAW4QF90"/>
<dbReference type="Gene3D" id="3.30.70.1440">
    <property type="entry name" value="Multidrug efflux transporter AcrB pore domain"/>
    <property type="match status" value="1"/>
</dbReference>
<dbReference type="InterPro" id="IPR001036">
    <property type="entry name" value="Acrflvin-R"/>
</dbReference>
<sequence length="1079" mass="115672">MIQALLQGVVRARWMVLFLTALVAAFGAWQLNLLPIDVTPDITNKQVQINTVVPTLTPVEVEKRVTYPIETALAGLNGVENMRSFSRNGFSQVTVIFKESANLYFMRQQVTERLNQARASLPEGADPVLGPVSTGLGEVVHYSVEYKYPRGEGAPAPAEGKAGWQKDGSFVTDEGERLPDSVSQLAYLRTVQDWIVRPQLRMTPGVADVDSLGGFVKQYVVEPDLTRLAAYGLDWSELGRALEDSNLSIGANYLRRSGENYLVRADGRLRSVDQIANTVVAQRNGVPVTVGQVATVKIGGEIRTGAASRDGNEAVVGSALMLVGENSRTVAAAVVEKLGEIKKTLPEGVVLEPTLDRSQLVVATIKTVAKNLTEGALLVVAILFALLGNWRAAVIAALVIPLSLLMSAIGMNSFGISGNLMSLGALDFGLIIDGAVIVVENALRRLAHRQALEGRLLTLGERLQEVMASSKEMIKPTVYGQLVIFLVFLPCLSFQGVEGKMFSPMVITLMLALASAFVLSTTFVPAMLAVVMTKHIEEREVKVIQATKNRYLPVLQRTVANPWPSIVTGLVIVAAAAVTFRFVGKEFMPTLDEQNLNLSSVRIPSMSIEDSAALDLPIERTLLTLPEVKTVYSKAGTASLAADPMPPNASDNYVILKPKNEWPEGVTTKEQVVERIREKMSAIVGNAYDATQPIEMRFNELIGGVRSDVAVKIYGDDLDQLAATGQRIAALLKKIPGAVDTRVAQTSGFPTFDIEFDRVAIARHGLTLKEVADTVSAALAGRPSGQIFEGDRRFDLVVRLPGDQRNNLDQLRGLPVTLPAVDGKPRASVPLGSLVQFKFTQGLNEVSRDNGKRRLYVEANVSGRDLGSFVAEAQKRIDAEIKLPTGAWIEWGGQFQNLQAASKRLAIIIPACLVLISAVLYLAIGSAALTATVLATIPMAVAGGVFTLAIRDIPFSISAAVGFIAVSGVAVLNGLVMISAIRKRLEDGMATSAAVIEGAMERVRPVLMTALVASLGFIPMAFGTGTGAEVQRPLATVVIGGLITATVLTLLVLPALCGLVLKRSDQAKPEPEPEPLPQA</sequence>
<dbReference type="PRINTS" id="PR00702">
    <property type="entry name" value="ACRIFLAVINRP"/>
</dbReference>
<dbReference type="NCBIfam" id="TIGR00914">
    <property type="entry name" value="2A0601"/>
    <property type="match status" value="1"/>
</dbReference>
<dbReference type="GO" id="GO:0042910">
    <property type="term" value="F:xenobiotic transmembrane transporter activity"/>
    <property type="evidence" value="ECO:0007669"/>
    <property type="project" value="TreeGrafter"/>
</dbReference>
<organism evidence="10 12">
    <name type="scientific">Ralstonia pickettii</name>
    <name type="common">Burkholderia pickettii</name>
    <dbReference type="NCBI Taxonomy" id="329"/>
    <lineage>
        <taxon>Bacteria</taxon>
        <taxon>Pseudomonadati</taxon>
        <taxon>Pseudomonadota</taxon>
        <taxon>Betaproteobacteria</taxon>
        <taxon>Burkholderiales</taxon>
        <taxon>Burkholderiaceae</taxon>
        <taxon>Ralstonia</taxon>
    </lineage>
</organism>
<accession>A0AAW4QF90</accession>
<dbReference type="InterPro" id="IPR004763">
    <property type="entry name" value="CusA-like"/>
</dbReference>
<name>A0AAW4QF90_RALPI</name>
<dbReference type="SUPFAM" id="SSF82866">
    <property type="entry name" value="Multidrug efflux transporter AcrB transmembrane domain"/>
    <property type="match status" value="2"/>
</dbReference>
<keyword evidence="7 8" id="KW-0472">Membrane</keyword>
<dbReference type="SUPFAM" id="SSF82693">
    <property type="entry name" value="Multidrug efflux transporter AcrB pore domain, PN1, PN2, PC1 and PC2 subdomains"/>
    <property type="match status" value="2"/>
</dbReference>
<keyword evidence="11" id="KW-1185">Reference proteome</keyword>
<dbReference type="PANTHER" id="PTHR32063:SF24">
    <property type="entry name" value="CATION EFFLUX SYSTEM (ACRB_ACRD_ACRF FAMILY)"/>
    <property type="match status" value="1"/>
</dbReference>
<evidence type="ECO:0000313" key="9">
    <source>
        <dbReference type="EMBL" id="CAJ0733246.1"/>
    </source>
</evidence>
<gene>
    <name evidence="9" type="primary">cnrA_2</name>
    <name evidence="10" type="ORF">DEE74_27035</name>
    <name evidence="9" type="ORF">R38712_05206</name>
</gene>
<evidence type="ECO:0000313" key="12">
    <source>
        <dbReference type="Proteomes" id="UP001199322"/>
    </source>
</evidence>
<feature type="transmembrane region" description="Helical" evidence="8">
    <location>
        <begin position="905"/>
        <end position="924"/>
    </location>
</feature>
<evidence type="ECO:0000313" key="11">
    <source>
        <dbReference type="Proteomes" id="UP001189303"/>
    </source>
</evidence>
<protein>
    <submittedName>
        <fullName evidence="10">CusA/CzcA family heavy metal efflux RND transporter</fullName>
    </submittedName>
    <submittedName>
        <fullName evidence="9">Nickel and cobalt resistance protein CnrA</fullName>
    </submittedName>
</protein>
<evidence type="ECO:0000256" key="2">
    <source>
        <dbReference type="ARBA" id="ARBA00010942"/>
    </source>
</evidence>
<evidence type="ECO:0000313" key="10">
    <source>
        <dbReference type="EMBL" id="MBX3893528.1"/>
    </source>
</evidence>
<reference evidence="10" key="1">
    <citation type="submission" date="2018-06" db="EMBL/GenBank/DDBJ databases">
        <authorList>
            <person name="O'Rourke A."/>
        </authorList>
    </citation>
    <scope>NUCLEOTIDE SEQUENCE</scope>
    <source>
        <strain evidence="10">132550021-3</strain>
    </source>
</reference>
<dbReference type="Gene3D" id="3.30.70.1430">
    <property type="entry name" value="Multidrug efflux transporter AcrB pore domain"/>
    <property type="match status" value="2"/>
</dbReference>
<keyword evidence="3" id="KW-0813">Transport</keyword>
<reference evidence="9 11" key="2">
    <citation type="submission" date="2023-07" db="EMBL/GenBank/DDBJ databases">
        <authorList>
            <person name="Peeters C."/>
        </authorList>
    </citation>
    <scope>NUCLEOTIDE SEQUENCE [LARGE SCALE GENOMIC DNA]</scope>
    <source>
        <strain evidence="9 11">R-38712</strain>
    </source>
</reference>
<feature type="transmembrane region" description="Helical" evidence="8">
    <location>
        <begin position="12"/>
        <end position="31"/>
    </location>
</feature>
<dbReference type="GO" id="GO:0008324">
    <property type="term" value="F:monoatomic cation transmembrane transporter activity"/>
    <property type="evidence" value="ECO:0007669"/>
    <property type="project" value="InterPro"/>
</dbReference>
<feature type="transmembrane region" description="Helical" evidence="8">
    <location>
        <begin position="1002"/>
        <end position="1022"/>
    </location>
</feature>
<evidence type="ECO:0000256" key="1">
    <source>
        <dbReference type="ARBA" id="ARBA00004651"/>
    </source>
</evidence>
<feature type="transmembrane region" description="Helical" evidence="8">
    <location>
        <begin position="1034"/>
        <end position="1061"/>
    </location>
</feature>
<dbReference type="RefSeq" id="WP_009238025.1">
    <property type="nucleotide sequence ID" value="NZ_CABKQE010000001.1"/>
</dbReference>
<dbReference type="Pfam" id="PF00873">
    <property type="entry name" value="ACR_tran"/>
    <property type="match status" value="1"/>
</dbReference>
<feature type="transmembrane region" description="Helical" evidence="8">
    <location>
        <begin position="509"/>
        <end position="532"/>
    </location>
</feature>
<feature type="transmembrane region" description="Helical" evidence="8">
    <location>
        <begin position="956"/>
        <end position="981"/>
    </location>
</feature>
<comment type="subcellular location">
    <subcellularLocation>
        <location evidence="1">Cell membrane</location>
        <topology evidence="1">Multi-pass membrane protein</topology>
    </subcellularLocation>
</comment>
<feature type="transmembrane region" description="Helical" evidence="8">
    <location>
        <begin position="566"/>
        <end position="584"/>
    </location>
</feature>
<keyword evidence="6 8" id="KW-1133">Transmembrane helix</keyword>
<dbReference type="EMBL" id="QGBI01000045">
    <property type="protein sequence ID" value="MBX3893528.1"/>
    <property type="molecule type" value="Genomic_DNA"/>
</dbReference>
<feature type="transmembrane region" description="Helical" evidence="8">
    <location>
        <begin position="931"/>
        <end position="950"/>
    </location>
</feature>
<evidence type="ECO:0000256" key="8">
    <source>
        <dbReference type="SAM" id="Phobius"/>
    </source>
</evidence>
<evidence type="ECO:0000256" key="3">
    <source>
        <dbReference type="ARBA" id="ARBA00022448"/>
    </source>
</evidence>
<dbReference type="Gene3D" id="1.20.1640.10">
    <property type="entry name" value="Multidrug efflux transporter AcrB transmembrane domain"/>
    <property type="match status" value="2"/>
</dbReference>
<keyword evidence="5 8" id="KW-0812">Transmembrane</keyword>
<evidence type="ECO:0000256" key="5">
    <source>
        <dbReference type="ARBA" id="ARBA00022692"/>
    </source>
</evidence>